<dbReference type="InterPro" id="IPR003848">
    <property type="entry name" value="DUF218"/>
</dbReference>
<evidence type="ECO:0000313" key="3">
    <source>
        <dbReference type="EMBL" id="APX73288.1"/>
    </source>
</evidence>
<feature type="transmembrane region" description="Helical" evidence="1">
    <location>
        <begin position="29"/>
        <end position="45"/>
    </location>
</feature>
<dbReference type="Proteomes" id="UP000187499">
    <property type="component" value="Chromosome"/>
</dbReference>
<dbReference type="OrthoDB" id="9782395at2"/>
<proteinExistence type="predicted"/>
<dbReference type="Gene3D" id="3.40.50.620">
    <property type="entry name" value="HUPs"/>
    <property type="match status" value="1"/>
</dbReference>
<reference evidence="4" key="1">
    <citation type="submission" date="2016-12" db="EMBL/GenBank/DDBJ databases">
        <authorList>
            <person name="Jung M.Y."/>
            <person name="Lee S.H."/>
        </authorList>
    </citation>
    <scope>NUCLEOTIDE SEQUENCE [LARGE SCALE GENOMIC DNA]</scope>
    <source>
        <strain evidence="4">WiKim39</strain>
    </source>
</reference>
<dbReference type="PANTHER" id="PTHR30336:SF4">
    <property type="entry name" value="ENVELOPE BIOGENESIS FACTOR ELYC"/>
    <property type="match status" value="1"/>
</dbReference>
<organism evidence="3 4">
    <name type="scientific">Companilactobacillus allii</name>
    <dbReference type="NCBI Taxonomy" id="1847728"/>
    <lineage>
        <taxon>Bacteria</taxon>
        <taxon>Bacillati</taxon>
        <taxon>Bacillota</taxon>
        <taxon>Bacilli</taxon>
        <taxon>Lactobacillales</taxon>
        <taxon>Lactobacillaceae</taxon>
        <taxon>Companilactobacillus</taxon>
    </lineage>
</organism>
<evidence type="ECO:0000313" key="4">
    <source>
        <dbReference type="Proteomes" id="UP000187499"/>
    </source>
</evidence>
<dbReference type="Pfam" id="PF02698">
    <property type="entry name" value="DUF218"/>
    <property type="match status" value="1"/>
</dbReference>
<keyword evidence="1" id="KW-1133">Transmembrane helix</keyword>
<evidence type="ECO:0000256" key="1">
    <source>
        <dbReference type="SAM" id="Phobius"/>
    </source>
</evidence>
<feature type="transmembrane region" description="Helical" evidence="1">
    <location>
        <begin position="313"/>
        <end position="333"/>
    </location>
</feature>
<dbReference type="KEGG" id="lalw:BTM29_12350"/>
<dbReference type="GO" id="GO:0000270">
    <property type="term" value="P:peptidoglycan metabolic process"/>
    <property type="evidence" value="ECO:0007669"/>
    <property type="project" value="TreeGrafter"/>
</dbReference>
<dbReference type="AlphaFoldDB" id="A0A1P8Q605"/>
<dbReference type="STRING" id="1847728.BTM29_12350"/>
<protein>
    <recommendedName>
        <fullName evidence="2">DUF218 domain-containing protein</fullName>
    </recommendedName>
</protein>
<feature type="transmembrane region" description="Helical" evidence="1">
    <location>
        <begin position="93"/>
        <end position="115"/>
    </location>
</feature>
<dbReference type="GO" id="GO:0043164">
    <property type="term" value="P:Gram-negative-bacterium-type cell wall biogenesis"/>
    <property type="evidence" value="ECO:0007669"/>
    <property type="project" value="TreeGrafter"/>
</dbReference>
<dbReference type="InterPro" id="IPR051599">
    <property type="entry name" value="Cell_Envelope_Assoc"/>
</dbReference>
<dbReference type="EMBL" id="CP019323">
    <property type="protein sequence ID" value="APX73288.1"/>
    <property type="molecule type" value="Genomic_DNA"/>
</dbReference>
<gene>
    <name evidence="3" type="ORF">BTM29_12350</name>
</gene>
<accession>A0A1P8Q605</accession>
<feature type="transmembrane region" description="Helical" evidence="1">
    <location>
        <begin position="127"/>
        <end position="151"/>
    </location>
</feature>
<keyword evidence="1" id="KW-0812">Transmembrane</keyword>
<dbReference type="GO" id="GO:0005886">
    <property type="term" value="C:plasma membrane"/>
    <property type="evidence" value="ECO:0007669"/>
    <property type="project" value="TreeGrafter"/>
</dbReference>
<dbReference type="CDD" id="cd06259">
    <property type="entry name" value="YdcF-like"/>
    <property type="match status" value="1"/>
</dbReference>
<feature type="transmembrane region" description="Helical" evidence="1">
    <location>
        <begin position="57"/>
        <end position="81"/>
    </location>
</feature>
<dbReference type="InterPro" id="IPR014729">
    <property type="entry name" value="Rossmann-like_a/b/a_fold"/>
</dbReference>
<name>A0A1P8Q605_9LACO</name>
<keyword evidence="1" id="KW-0472">Membrane</keyword>
<keyword evidence="4" id="KW-1185">Reference proteome</keyword>
<feature type="domain" description="DUF218" evidence="2">
    <location>
        <begin position="163"/>
        <end position="307"/>
    </location>
</feature>
<dbReference type="PANTHER" id="PTHR30336">
    <property type="entry name" value="INNER MEMBRANE PROTEIN, PROBABLE PERMEASE"/>
    <property type="match status" value="1"/>
</dbReference>
<sequence>MKILLLFLIIFGILSLLQRQNIFVGIGFTLSFYLLLIGIFFRLFHKVLFHVSMRHGSYLIFFVMAFAIATAIGSIVFLIINTNVMKSREGKTFTGQLSAIFGVNLAIILVFFYMYTRFNLPGYLEMIIFSVSWIDVIFSIIFFGYAGYSFIIQMMPKLSNANYIVILGAWIKDGAVTPLLKSRIDKGIQYYHGYSDTAKFVVSGGQGFDESISEAKAMRNYLISVGIPKDKIIIEDKSTSTLENMKNSRTLILADWKTENEPRVVFSTSNYHVLRASILANKVGMEADGIGAPTSLFFLPSAMIREFLAILKYYWWITGMIIIVIPLISFFFVSH</sequence>
<evidence type="ECO:0000259" key="2">
    <source>
        <dbReference type="Pfam" id="PF02698"/>
    </source>
</evidence>
<dbReference type="RefSeq" id="WP_076618528.1">
    <property type="nucleotide sequence ID" value="NZ_RHNV01000011.1"/>
</dbReference>